<evidence type="ECO:0000313" key="17">
    <source>
        <dbReference type="EMBL" id="KKN12203.1"/>
    </source>
</evidence>
<comment type="subcellular location">
    <subcellularLocation>
        <location evidence="1">Cytoplasm</location>
    </subcellularLocation>
</comment>
<dbReference type="FunFam" id="3.90.650.10:FF:000011">
    <property type="entry name" value="Phosphoribosylformylglycinamidine cyclo-ligase"/>
    <property type="match status" value="1"/>
</dbReference>
<keyword evidence="6" id="KW-0963">Cytoplasm</keyword>
<evidence type="ECO:0000256" key="7">
    <source>
        <dbReference type="ARBA" id="ARBA00022598"/>
    </source>
</evidence>
<dbReference type="GO" id="GO:0004637">
    <property type="term" value="F:phosphoribosylamine-glycine ligase activity"/>
    <property type="evidence" value="ECO:0007669"/>
    <property type="project" value="TreeGrafter"/>
</dbReference>
<dbReference type="UniPathway" id="UPA00074">
    <property type="reaction ID" value="UER00129"/>
</dbReference>
<keyword evidence="9" id="KW-0658">Purine biosynthesis</keyword>
<dbReference type="PANTHER" id="PTHR10520:SF12">
    <property type="entry name" value="TRIFUNCTIONAL PURINE BIOSYNTHETIC PROTEIN ADENOSINE-3"/>
    <property type="match status" value="1"/>
</dbReference>
<dbReference type="InterPro" id="IPR016188">
    <property type="entry name" value="PurM-like_N"/>
</dbReference>
<evidence type="ECO:0000256" key="3">
    <source>
        <dbReference type="ARBA" id="ARBA00010280"/>
    </source>
</evidence>
<dbReference type="NCBIfam" id="TIGR00878">
    <property type="entry name" value="purM"/>
    <property type="match status" value="1"/>
</dbReference>
<organism evidence="17">
    <name type="scientific">marine sediment metagenome</name>
    <dbReference type="NCBI Taxonomy" id="412755"/>
    <lineage>
        <taxon>unclassified sequences</taxon>
        <taxon>metagenomes</taxon>
        <taxon>ecological metagenomes</taxon>
    </lineage>
</organism>
<accession>A0A0F9R405</accession>
<dbReference type="EC" id="6.3.3.1" evidence="4"/>
<gene>
    <name evidence="17" type="ORF">LCGC14_1018800</name>
</gene>
<dbReference type="SUPFAM" id="SSF55326">
    <property type="entry name" value="PurM N-terminal domain-like"/>
    <property type="match status" value="1"/>
</dbReference>
<dbReference type="InterPro" id="IPR004733">
    <property type="entry name" value="PurM_cligase"/>
</dbReference>
<reference evidence="17" key="1">
    <citation type="journal article" date="2015" name="Nature">
        <title>Complex archaea that bridge the gap between prokaryotes and eukaryotes.</title>
        <authorList>
            <person name="Spang A."/>
            <person name="Saw J.H."/>
            <person name="Jorgensen S.L."/>
            <person name="Zaremba-Niedzwiedzka K."/>
            <person name="Martijn J."/>
            <person name="Lind A.E."/>
            <person name="van Eijk R."/>
            <person name="Schleper C."/>
            <person name="Guy L."/>
            <person name="Ettema T.J."/>
        </authorList>
    </citation>
    <scope>NUCLEOTIDE SEQUENCE</scope>
</reference>
<evidence type="ECO:0000256" key="1">
    <source>
        <dbReference type="ARBA" id="ARBA00004496"/>
    </source>
</evidence>
<feature type="domain" description="PurM-like C-terminal" evidence="16">
    <location>
        <begin position="174"/>
        <end position="332"/>
    </location>
</feature>
<feature type="domain" description="PurM-like N-terminal" evidence="15">
    <location>
        <begin position="57"/>
        <end position="162"/>
    </location>
</feature>
<evidence type="ECO:0000256" key="10">
    <source>
        <dbReference type="ARBA" id="ARBA00022840"/>
    </source>
</evidence>
<dbReference type="InterPro" id="IPR036676">
    <property type="entry name" value="PurM-like_C_sf"/>
</dbReference>
<dbReference type="GO" id="GO:0006189">
    <property type="term" value="P:'de novo' IMP biosynthetic process"/>
    <property type="evidence" value="ECO:0007669"/>
    <property type="project" value="UniProtKB-UniPathway"/>
</dbReference>
<dbReference type="AlphaFoldDB" id="A0A0F9R405"/>
<dbReference type="PANTHER" id="PTHR10520">
    <property type="entry name" value="TRIFUNCTIONAL PURINE BIOSYNTHETIC PROTEIN ADENOSINE-3-RELATED"/>
    <property type="match status" value="1"/>
</dbReference>
<dbReference type="GO" id="GO:0046084">
    <property type="term" value="P:adenine biosynthetic process"/>
    <property type="evidence" value="ECO:0007669"/>
    <property type="project" value="TreeGrafter"/>
</dbReference>
<dbReference type="Pfam" id="PF00586">
    <property type="entry name" value="AIRS"/>
    <property type="match status" value="1"/>
</dbReference>
<evidence type="ECO:0000256" key="4">
    <source>
        <dbReference type="ARBA" id="ARBA00013047"/>
    </source>
</evidence>
<dbReference type="Pfam" id="PF02769">
    <property type="entry name" value="AIRS_C"/>
    <property type="match status" value="1"/>
</dbReference>
<evidence type="ECO:0000256" key="13">
    <source>
        <dbReference type="ARBA" id="ARBA00033093"/>
    </source>
</evidence>
<dbReference type="GO" id="GO:0004641">
    <property type="term" value="F:phosphoribosylformylglycinamidine cyclo-ligase activity"/>
    <property type="evidence" value="ECO:0007669"/>
    <property type="project" value="UniProtKB-EC"/>
</dbReference>
<sequence length="333" mass="36009">MPPITYKKAGVDIDKADTFIKAIKPLLEKSKRPEVLGKIGGFSGLFMPRLSGMKDPVLVSATDGVGTKLMVAELVKKYDTIGVDLVAMCVDDVVVAGAEPLFFLDYIACGKLNAEKLFELMRGIASGCQKAGCALIGGETAELPGMYASDKFDVAGFCVGAVSREKIIDGRLCRKGDKVLGLASTGIHSNGFSLIRKIFSAGELRGKLGLELLKPTRIYASSILKVMEGVQIKAMAHITGGGFYENIPRVLSEGLGMKIEKGSWPVQPIFRKIQEKGQIEEKEMFRTFNMGVGMILIVSSRNAQQALAQLEKTGQKAWIIGEVVQGRKEVIFV</sequence>
<dbReference type="EMBL" id="LAZR01004055">
    <property type="protein sequence ID" value="KKN12203.1"/>
    <property type="molecule type" value="Genomic_DNA"/>
</dbReference>
<dbReference type="SUPFAM" id="SSF56042">
    <property type="entry name" value="PurM C-terminal domain-like"/>
    <property type="match status" value="1"/>
</dbReference>
<dbReference type="CDD" id="cd02196">
    <property type="entry name" value="PurM"/>
    <property type="match status" value="1"/>
</dbReference>
<keyword evidence="10" id="KW-0067">ATP-binding</keyword>
<evidence type="ECO:0000256" key="6">
    <source>
        <dbReference type="ARBA" id="ARBA00022490"/>
    </source>
</evidence>
<evidence type="ECO:0000256" key="2">
    <source>
        <dbReference type="ARBA" id="ARBA00004686"/>
    </source>
</evidence>
<dbReference type="InterPro" id="IPR010918">
    <property type="entry name" value="PurM-like_C_dom"/>
</dbReference>
<dbReference type="GO" id="GO:0005524">
    <property type="term" value="F:ATP binding"/>
    <property type="evidence" value="ECO:0007669"/>
    <property type="project" value="UniProtKB-KW"/>
</dbReference>
<proteinExistence type="inferred from homology"/>
<dbReference type="FunFam" id="3.30.1330.10:FF:000001">
    <property type="entry name" value="Phosphoribosylformylglycinamidine cyclo-ligase"/>
    <property type="match status" value="1"/>
</dbReference>
<keyword evidence="7" id="KW-0436">Ligase</keyword>
<name>A0A0F9R405_9ZZZZ</name>
<evidence type="ECO:0000256" key="9">
    <source>
        <dbReference type="ARBA" id="ARBA00022755"/>
    </source>
</evidence>
<comment type="similarity">
    <text evidence="3">Belongs to the AIR synthase family.</text>
</comment>
<comment type="catalytic activity">
    <reaction evidence="14">
        <text>2-formamido-N(1)-(5-O-phospho-beta-D-ribosyl)acetamidine + ATP = 5-amino-1-(5-phospho-beta-D-ribosyl)imidazole + ADP + phosphate + H(+)</text>
        <dbReference type="Rhea" id="RHEA:23032"/>
        <dbReference type="ChEBI" id="CHEBI:15378"/>
        <dbReference type="ChEBI" id="CHEBI:30616"/>
        <dbReference type="ChEBI" id="CHEBI:43474"/>
        <dbReference type="ChEBI" id="CHEBI:137981"/>
        <dbReference type="ChEBI" id="CHEBI:147287"/>
        <dbReference type="ChEBI" id="CHEBI:456216"/>
        <dbReference type="EC" id="6.3.3.1"/>
    </reaction>
</comment>
<evidence type="ECO:0000256" key="11">
    <source>
        <dbReference type="ARBA" id="ARBA00031908"/>
    </source>
</evidence>
<evidence type="ECO:0000256" key="8">
    <source>
        <dbReference type="ARBA" id="ARBA00022741"/>
    </source>
</evidence>
<dbReference type="Gene3D" id="3.30.1330.10">
    <property type="entry name" value="PurM-like, N-terminal domain"/>
    <property type="match status" value="1"/>
</dbReference>
<dbReference type="HAMAP" id="MF_00741">
    <property type="entry name" value="AIRS"/>
    <property type="match status" value="1"/>
</dbReference>
<dbReference type="Gene3D" id="3.90.650.10">
    <property type="entry name" value="PurM-like C-terminal domain"/>
    <property type="match status" value="1"/>
</dbReference>
<dbReference type="InterPro" id="IPR036921">
    <property type="entry name" value="PurM-like_N_sf"/>
</dbReference>
<evidence type="ECO:0000256" key="12">
    <source>
        <dbReference type="ARBA" id="ARBA00032931"/>
    </source>
</evidence>
<evidence type="ECO:0000259" key="16">
    <source>
        <dbReference type="Pfam" id="PF02769"/>
    </source>
</evidence>
<keyword evidence="8" id="KW-0547">Nucleotide-binding</keyword>
<evidence type="ECO:0000256" key="14">
    <source>
        <dbReference type="ARBA" id="ARBA00049057"/>
    </source>
</evidence>
<evidence type="ECO:0000259" key="15">
    <source>
        <dbReference type="Pfam" id="PF00586"/>
    </source>
</evidence>
<evidence type="ECO:0000256" key="5">
    <source>
        <dbReference type="ARBA" id="ARBA00020367"/>
    </source>
</evidence>
<protein>
    <recommendedName>
        <fullName evidence="5">Phosphoribosylformylglycinamidine cyclo-ligase</fullName>
        <ecNumber evidence="4">6.3.3.1</ecNumber>
    </recommendedName>
    <alternativeName>
        <fullName evidence="12">AIR synthase</fullName>
    </alternativeName>
    <alternativeName>
        <fullName evidence="13">AIRS</fullName>
    </alternativeName>
    <alternativeName>
        <fullName evidence="11">Phosphoribosyl-aminoimidazole synthetase</fullName>
    </alternativeName>
</protein>
<comment type="caution">
    <text evidence="17">The sequence shown here is derived from an EMBL/GenBank/DDBJ whole genome shotgun (WGS) entry which is preliminary data.</text>
</comment>
<dbReference type="GO" id="GO:0005829">
    <property type="term" value="C:cytosol"/>
    <property type="evidence" value="ECO:0007669"/>
    <property type="project" value="TreeGrafter"/>
</dbReference>
<comment type="pathway">
    <text evidence="2">Purine metabolism; IMP biosynthesis via de novo pathway; 5-amino-1-(5-phospho-D-ribosyl)imidazole from N(2)-formyl-N(1)-(5-phospho-D-ribosyl)glycinamide: step 2/2.</text>
</comment>